<feature type="domain" description="Phorbol-ester/DAG-type" evidence="1">
    <location>
        <begin position="77"/>
        <end position="127"/>
    </location>
</feature>
<gene>
    <name evidence="2" type="ORF">O3G_MSEX010645</name>
</gene>
<evidence type="ECO:0000259" key="1">
    <source>
        <dbReference type="PROSITE" id="PS50081"/>
    </source>
</evidence>
<dbReference type="Pfam" id="PF00130">
    <property type="entry name" value="C1_1"/>
    <property type="match status" value="1"/>
</dbReference>
<evidence type="ECO:0000313" key="3">
    <source>
        <dbReference type="Proteomes" id="UP000791440"/>
    </source>
</evidence>
<sequence length="208" mass="24040">MVNTLDISEEKAREVRKHWWQSPKSSKKVKKVKSVKPATVAAAVGGTRASFLQRDKLYKQRTKQIMKQHPQPFVVRGHHLQLQALTSVGHCHHCDNVIWGLAPQAFVCTDCKLRVHRHCAKFVEESCCLDGEHHNNRISRFMERIHHNNQPNSQDSTDKKLRKASGTAHFLNMERSFRKMEDDIPWEATMTPNAAQGKFPSIHSQFWK</sequence>
<dbReference type="EMBL" id="JH668568">
    <property type="protein sequence ID" value="KAG6458055.1"/>
    <property type="molecule type" value="Genomic_DNA"/>
</dbReference>
<dbReference type="AlphaFoldDB" id="A0A921ZI00"/>
<name>A0A921ZI00_MANSE</name>
<accession>A0A921ZI00</accession>
<reference evidence="2" key="2">
    <citation type="submission" date="2020-12" db="EMBL/GenBank/DDBJ databases">
        <authorList>
            <person name="Kanost M."/>
        </authorList>
    </citation>
    <scope>NUCLEOTIDE SEQUENCE</scope>
</reference>
<keyword evidence="3" id="KW-1185">Reference proteome</keyword>
<dbReference type="PROSITE" id="PS50081">
    <property type="entry name" value="ZF_DAG_PE_2"/>
    <property type="match status" value="1"/>
</dbReference>
<organism evidence="2 3">
    <name type="scientific">Manduca sexta</name>
    <name type="common">Tobacco hawkmoth</name>
    <name type="synonym">Tobacco hornworm</name>
    <dbReference type="NCBI Taxonomy" id="7130"/>
    <lineage>
        <taxon>Eukaryota</taxon>
        <taxon>Metazoa</taxon>
        <taxon>Ecdysozoa</taxon>
        <taxon>Arthropoda</taxon>
        <taxon>Hexapoda</taxon>
        <taxon>Insecta</taxon>
        <taxon>Pterygota</taxon>
        <taxon>Neoptera</taxon>
        <taxon>Endopterygota</taxon>
        <taxon>Lepidoptera</taxon>
        <taxon>Glossata</taxon>
        <taxon>Ditrysia</taxon>
        <taxon>Bombycoidea</taxon>
        <taxon>Sphingidae</taxon>
        <taxon>Sphinginae</taxon>
        <taxon>Sphingini</taxon>
        <taxon>Manduca</taxon>
    </lineage>
</organism>
<comment type="caution">
    <text evidence="2">The sequence shown here is derived from an EMBL/GenBank/DDBJ whole genome shotgun (WGS) entry which is preliminary data.</text>
</comment>
<proteinExistence type="predicted"/>
<evidence type="ECO:0000313" key="2">
    <source>
        <dbReference type="EMBL" id="KAG6458055.1"/>
    </source>
</evidence>
<dbReference type="Proteomes" id="UP000791440">
    <property type="component" value="Unassembled WGS sequence"/>
</dbReference>
<reference evidence="2" key="1">
    <citation type="journal article" date="2016" name="Insect Biochem. Mol. Biol.">
        <title>Multifaceted biological insights from a draft genome sequence of the tobacco hornworm moth, Manduca sexta.</title>
        <authorList>
            <person name="Kanost M.R."/>
            <person name="Arrese E.L."/>
            <person name="Cao X."/>
            <person name="Chen Y.R."/>
            <person name="Chellapilla S."/>
            <person name="Goldsmith M.R."/>
            <person name="Grosse-Wilde E."/>
            <person name="Heckel D.G."/>
            <person name="Herndon N."/>
            <person name="Jiang H."/>
            <person name="Papanicolaou A."/>
            <person name="Qu J."/>
            <person name="Soulages J.L."/>
            <person name="Vogel H."/>
            <person name="Walters J."/>
            <person name="Waterhouse R.M."/>
            <person name="Ahn S.J."/>
            <person name="Almeida F.C."/>
            <person name="An C."/>
            <person name="Aqrawi P."/>
            <person name="Bretschneider A."/>
            <person name="Bryant W.B."/>
            <person name="Bucks S."/>
            <person name="Chao H."/>
            <person name="Chevignon G."/>
            <person name="Christen J.M."/>
            <person name="Clarke D.F."/>
            <person name="Dittmer N.T."/>
            <person name="Ferguson L.C.F."/>
            <person name="Garavelou S."/>
            <person name="Gordon K.H.J."/>
            <person name="Gunaratna R.T."/>
            <person name="Han Y."/>
            <person name="Hauser F."/>
            <person name="He Y."/>
            <person name="Heidel-Fischer H."/>
            <person name="Hirsh A."/>
            <person name="Hu Y."/>
            <person name="Jiang H."/>
            <person name="Kalra D."/>
            <person name="Klinner C."/>
            <person name="Konig C."/>
            <person name="Kovar C."/>
            <person name="Kroll A.R."/>
            <person name="Kuwar S.S."/>
            <person name="Lee S.L."/>
            <person name="Lehman R."/>
            <person name="Li K."/>
            <person name="Li Z."/>
            <person name="Liang H."/>
            <person name="Lovelace S."/>
            <person name="Lu Z."/>
            <person name="Mansfield J.H."/>
            <person name="McCulloch K.J."/>
            <person name="Mathew T."/>
            <person name="Morton B."/>
            <person name="Muzny D.M."/>
            <person name="Neunemann D."/>
            <person name="Ongeri F."/>
            <person name="Pauchet Y."/>
            <person name="Pu L.L."/>
            <person name="Pyrousis I."/>
            <person name="Rao X.J."/>
            <person name="Redding A."/>
            <person name="Roesel C."/>
            <person name="Sanchez-Gracia A."/>
            <person name="Schaack S."/>
            <person name="Shukla A."/>
            <person name="Tetreau G."/>
            <person name="Wang Y."/>
            <person name="Xiong G.H."/>
            <person name="Traut W."/>
            <person name="Walsh T.K."/>
            <person name="Worley K.C."/>
            <person name="Wu D."/>
            <person name="Wu W."/>
            <person name="Wu Y.Q."/>
            <person name="Zhang X."/>
            <person name="Zou Z."/>
            <person name="Zucker H."/>
            <person name="Briscoe A.D."/>
            <person name="Burmester T."/>
            <person name="Clem R.J."/>
            <person name="Feyereisen R."/>
            <person name="Grimmelikhuijzen C.J.P."/>
            <person name="Hamodrakas S.J."/>
            <person name="Hansson B.S."/>
            <person name="Huguet E."/>
            <person name="Jermiin L.S."/>
            <person name="Lan Q."/>
            <person name="Lehman H.K."/>
            <person name="Lorenzen M."/>
            <person name="Merzendorfer H."/>
            <person name="Michalopoulos I."/>
            <person name="Morton D.B."/>
            <person name="Muthukrishnan S."/>
            <person name="Oakeshott J.G."/>
            <person name="Palmer W."/>
            <person name="Park Y."/>
            <person name="Passarelli A.L."/>
            <person name="Rozas J."/>
            <person name="Schwartz L.M."/>
            <person name="Smith W."/>
            <person name="Southgate A."/>
            <person name="Vilcinskas A."/>
            <person name="Vogt R."/>
            <person name="Wang P."/>
            <person name="Werren J."/>
            <person name="Yu X.Q."/>
            <person name="Zhou J.J."/>
            <person name="Brown S.J."/>
            <person name="Scherer S.E."/>
            <person name="Richards S."/>
            <person name="Blissard G.W."/>
        </authorList>
    </citation>
    <scope>NUCLEOTIDE SEQUENCE</scope>
</reference>
<dbReference type="InterPro" id="IPR002219">
    <property type="entry name" value="PKC_DAG/PE"/>
</dbReference>
<dbReference type="SMART" id="SM00109">
    <property type="entry name" value="C1"/>
    <property type="match status" value="1"/>
</dbReference>
<protein>
    <recommendedName>
        <fullName evidence="1">Phorbol-ester/DAG-type domain-containing protein</fullName>
    </recommendedName>
</protein>